<comment type="caution">
    <text evidence="2">The sequence shown here is derived from an EMBL/GenBank/DDBJ whole genome shotgun (WGS) entry which is preliminary data.</text>
</comment>
<keyword evidence="3" id="KW-1185">Reference proteome</keyword>
<protein>
    <submittedName>
        <fullName evidence="2">Uncharacterized protein</fullName>
    </submittedName>
</protein>
<evidence type="ECO:0000256" key="1">
    <source>
        <dbReference type="SAM" id="MobiDB-lite"/>
    </source>
</evidence>
<evidence type="ECO:0000313" key="3">
    <source>
        <dbReference type="Proteomes" id="UP001176961"/>
    </source>
</evidence>
<feature type="compositionally biased region" description="Low complexity" evidence="1">
    <location>
        <begin position="66"/>
        <end position="76"/>
    </location>
</feature>
<gene>
    <name evidence="2" type="ORF">CYNAS_LOCUS2474</name>
</gene>
<dbReference type="Proteomes" id="UP001176961">
    <property type="component" value="Unassembled WGS sequence"/>
</dbReference>
<proteinExistence type="predicted"/>
<dbReference type="AlphaFoldDB" id="A0AA36DNI4"/>
<sequence>MTVIDGLTTGGIQLHGASTGTVEEITSANGGTDITITNGANANGRDLRIAIDGMTGKDGGGALKNTTDVDGTTDMTDGTEDGHPKTPMIGGTTSGEVNGIAVQSHVRGGTDGTGAMNANDFTSEEMTGRSGELKFILSTKKALDVARRLFVADSELGTFYPIWDFSIYYA</sequence>
<organism evidence="2 3">
    <name type="scientific">Cylicocyclus nassatus</name>
    <name type="common">Nematode worm</name>
    <dbReference type="NCBI Taxonomy" id="53992"/>
    <lineage>
        <taxon>Eukaryota</taxon>
        <taxon>Metazoa</taxon>
        <taxon>Ecdysozoa</taxon>
        <taxon>Nematoda</taxon>
        <taxon>Chromadorea</taxon>
        <taxon>Rhabditida</taxon>
        <taxon>Rhabditina</taxon>
        <taxon>Rhabditomorpha</taxon>
        <taxon>Strongyloidea</taxon>
        <taxon>Strongylidae</taxon>
        <taxon>Cylicocyclus</taxon>
    </lineage>
</organism>
<feature type="region of interest" description="Disordered" evidence="1">
    <location>
        <begin position="62"/>
        <end position="96"/>
    </location>
</feature>
<accession>A0AA36DNI4</accession>
<reference evidence="2" key="1">
    <citation type="submission" date="2023-07" db="EMBL/GenBank/DDBJ databases">
        <authorList>
            <consortium name="CYATHOMIX"/>
        </authorList>
    </citation>
    <scope>NUCLEOTIDE SEQUENCE</scope>
    <source>
        <strain evidence="2">N/A</strain>
    </source>
</reference>
<evidence type="ECO:0000313" key="2">
    <source>
        <dbReference type="EMBL" id="CAJ0590491.1"/>
    </source>
</evidence>
<name>A0AA36DNI4_CYLNA</name>
<dbReference type="EMBL" id="CATQJL010000001">
    <property type="protein sequence ID" value="CAJ0590491.1"/>
    <property type="molecule type" value="Genomic_DNA"/>
</dbReference>